<dbReference type="KEGG" id="tab:CIG75_14200"/>
<evidence type="ECO:0000313" key="2">
    <source>
        <dbReference type="EMBL" id="ASS76001.1"/>
    </source>
</evidence>
<proteinExistence type="predicted"/>
<feature type="domain" description="DUF4062" evidence="1">
    <location>
        <begin position="5"/>
        <end position="90"/>
    </location>
</feature>
<keyword evidence="3" id="KW-1185">Reference proteome</keyword>
<dbReference type="EMBL" id="CP022657">
    <property type="protein sequence ID" value="ASS76001.1"/>
    <property type="molecule type" value="Genomic_DNA"/>
</dbReference>
<dbReference type="RefSeq" id="WP_094237239.1">
    <property type="nucleotide sequence ID" value="NZ_CP022657.1"/>
</dbReference>
<dbReference type="OrthoDB" id="72299at2"/>
<evidence type="ECO:0000313" key="3">
    <source>
        <dbReference type="Proteomes" id="UP000214688"/>
    </source>
</evidence>
<protein>
    <recommendedName>
        <fullName evidence="1">DUF4062 domain-containing protein</fullName>
    </recommendedName>
</protein>
<dbReference type="Proteomes" id="UP000214688">
    <property type="component" value="Chromosome"/>
</dbReference>
<evidence type="ECO:0000259" key="1">
    <source>
        <dbReference type="Pfam" id="PF13271"/>
    </source>
</evidence>
<dbReference type="Pfam" id="PF13271">
    <property type="entry name" value="DUF4062"/>
    <property type="match status" value="1"/>
</dbReference>
<sequence>MAKPRAFISSTIHDLQHVREVVADSLRNLGIEAVLSENGHVPYGNGEALEEDCYKEIELCDILISIVGKRYGSESAEKGYSISQKELRRALLHGKQTYIFIDRYVYQDFGIYKLNKANKPITYASVADTRIFNFIEELEQFATNRPIFTFTTANDITNMLNEQLLGLFQRLLSEHNDRSRTLCKHTTQQLPPMIQARLPDQHPACVRIQTLLNIPDQITFSTVTELNGLLRQNQFHLVKPLPWESHFEWAKVLNGIQWYLRISKTIFDHDETVVYSPVKLWDDSLITLDRDELESKER</sequence>
<accession>A0A223D366</accession>
<organism evidence="2 3">
    <name type="scientific">Tumebacillus algifaecis</name>
    <dbReference type="NCBI Taxonomy" id="1214604"/>
    <lineage>
        <taxon>Bacteria</taxon>
        <taxon>Bacillati</taxon>
        <taxon>Bacillota</taxon>
        <taxon>Bacilli</taxon>
        <taxon>Bacillales</taxon>
        <taxon>Alicyclobacillaceae</taxon>
        <taxon>Tumebacillus</taxon>
    </lineage>
</organism>
<gene>
    <name evidence="2" type="ORF">CIG75_14200</name>
</gene>
<dbReference type="InterPro" id="IPR025139">
    <property type="entry name" value="DUF4062"/>
</dbReference>
<reference evidence="2 3" key="1">
    <citation type="journal article" date="2015" name="Int. J. Syst. Evol. Microbiol.">
        <title>Tumebacillus algifaecis sp. nov., isolated from decomposing algal scum.</title>
        <authorList>
            <person name="Wu Y.F."/>
            <person name="Zhang B."/>
            <person name="Xing P."/>
            <person name="Wu Q.L."/>
            <person name="Liu S.J."/>
        </authorList>
    </citation>
    <scope>NUCLEOTIDE SEQUENCE [LARGE SCALE GENOMIC DNA]</scope>
    <source>
        <strain evidence="2 3">THMBR28</strain>
    </source>
</reference>
<name>A0A223D366_9BACL</name>
<dbReference type="AlphaFoldDB" id="A0A223D366"/>